<sequence>MVFSALNAMVLRTVKSDRDFVHNLSLFAIQKGPRETKFSKGWQRLERLLMGGFSVHLVINETGEIQGVTVTKGNVDTCAKFNSEIDWIIV</sequence>
<name>A0AAT9GCZ5_9RICK</name>
<protein>
    <recommendedName>
        <fullName evidence="2">Transposase</fullName>
    </recommendedName>
</protein>
<accession>A0AAT9GCZ5</accession>
<evidence type="ECO:0000313" key="1">
    <source>
        <dbReference type="EMBL" id="BFD47748.1"/>
    </source>
</evidence>
<reference evidence="1" key="1">
    <citation type="submission" date="2024-01" db="EMBL/GenBank/DDBJ databases">
        <title>Sequencing the genomes of a sandfly, Sergentomyia squamirostris, and its two endosymbionts.</title>
        <authorList>
            <person name="Itokawa K."/>
            <person name="Sanjoba C."/>
        </authorList>
    </citation>
    <scope>NUCLEOTIDE SEQUENCE</scope>
    <source>
        <strain evidence="1">WSSQ</strain>
    </source>
</reference>
<gene>
    <name evidence="1" type="ORF">DMENIID0003_08220</name>
</gene>
<organism evidence="1">
    <name type="scientific">Wolbachia endosymbiont of Sergentomyia squamirostris</name>
    <dbReference type="NCBI Taxonomy" id="3113640"/>
    <lineage>
        <taxon>Bacteria</taxon>
        <taxon>Pseudomonadati</taxon>
        <taxon>Pseudomonadota</taxon>
        <taxon>Alphaproteobacteria</taxon>
        <taxon>Rickettsiales</taxon>
        <taxon>Anaplasmataceae</taxon>
        <taxon>Wolbachieae</taxon>
        <taxon>Wolbachia</taxon>
    </lineage>
</organism>
<dbReference type="EMBL" id="AP029172">
    <property type="protein sequence ID" value="BFD47748.1"/>
    <property type="molecule type" value="Genomic_DNA"/>
</dbReference>
<evidence type="ECO:0008006" key="2">
    <source>
        <dbReference type="Google" id="ProtNLM"/>
    </source>
</evidence>
<proteinExistence type="predicted"/>
<dbReference type="AlphaFoldDB" id="A0AAT9GCZ5"/>